<dbReference type="EMBL" id="JASCXW010000048">
    <property type="protein sequence ID" value="MDI6453713.1"/>
    <property type="molecule type" value="Genomic_DNA"/>
</dbReference>
<evidence type="ECO:0000313" key="7">
    <source>
        <dbReference type="Proteomes" id="UP001431532"/>
    </source>
</evidence>
<protein>
    <submittedName>
        <fullName evidence="6">ABC transporter ATP-binding protein</fullName>
    </submittedName>
</protein>
<proteinExistence type="inferred from homology"/>
<evidence type="ECO:0000256" key="4">
    <source>
        <dbReference type="ARBA" id="ARBA00022840"/>
    </source>
</evidence>
<keyword evidence="7" id="KW-1185">Reference proteome</keyword>
<dbReference type="RefSeq" id="WP_282840163.1">
    <property type="nucleotide sequence ID" value="NZ_JASCXW010000048.1"/>
</dbReference>
<gene>
    <name evidence="6" type="ORF">QJ521_09060</name>
</gene>
<dbReference type="AlphaFoldDB" id="A0AAW6U6X5"/>
<feature type="domain" description="ABC transporter" evidence="5">
    <location>
        <begin position="2"/>
        <end position="227"/>
    </location>
</feature>
<sequence length="232" mass="25664">MLEIININKKYGQKKVLHDVTFSVASGTVCGLLGLNGAGKSTLMKIVTSLAFKDSGEIKYNGNVYNKDDNTVPLGYMIESPAFYKDLSGRNNLKILSALYDTVKEDRVDQVLCEVGLDDVKNSLVSNYSLGMKQRLYFAYSILNNPEILILDEPFNGIDPVTSRLFKDLILNLAKQGCTIIVSSHVISDIHEICDKVVIIDKGNVVYDSNLNESENLEKLFLSKVTTDGLAQ</sequence>
<evidence type="ECO:0000259" key="5">
    <source>
        <dbReference type="PROSITE" id="PS50893"/>
    </source>
</evidence>
<dbReference type="SUPFAM" id="SSF52540">
    <property type="entry name" value="P-loop containing nucleoside triphosphate hydrolases"/>
    <property type="match status" value="1"/>
</dbReference>
<dbReference type="PANTHER" id="PTHR43335:SF4">
    <property type="entry name" value="ABC TRANSPORTER, ATP-BINDING PROTEIN"/>
    <property type="match status" value="1"/>
</dbReference>
<accession>A0AAW6U6X5</accession>
<dbReference type="Proteomes" id="UP001431532">
    <property type="component" value="Unassembled WGS sequence"/>
</dbReference>
<keyword evidence="2" id="KW-0813">Transport</keyword>
<organism evidence="6 7">
    <name type="scientific">Peloplasma aerotolerans</name>
    <dbReference type="NCBI Taxonomy" id="3044389"/>
    <lineage>
        <taxon>Bacteria</taxon>
        <taxon>Bacillati</taxon>
        <taxon>Mycoplasmatota</taxon>
        <taxon>Mollicutes</taxon>
        <taxon>Acholeplasmatales</taxon>
        <taxon>Acholeplasmataceae</taxon>
        <taxon>Peloplasma</taxon>
    </lineage>
</organism>
<evidence type="ECO:0000256" key="1">
    <source>
        <dbReference type="ARBA" id="ARBA00005417"/>
    </source>
</evidence>
<name>A0AAW6U6X5_9MOLU</name>
<dbReference type="PROSITE" id="PS50893">
    <property type="entry name" value="ABC_TRANSPORTER_2"/>
    <property type="match status" value="1"/>
</dbReference>
<dbReference type="SMART" id="SM00382">
    <property type="entry name" value="AAA"/>
    <property type="match status" value="1"/>
</dbReference>
<dbReference type="InterPro" id="IPR003593">
    <property type="entry name" value="AAA+_ATPase"/>
</dbReference>
<dbReference type="InterPro" id="IPR027417">
    <property type="entry name" value="P-loop_NTPase"/>
</dbReference>
<dbReference type="Pfam" id="PF00005">
    <property type="entry name" value="ABC_tran"/>
    <property type="match status" value="1"/>
</dbReference>
<comment type="similarity">
    <text evidence="1">Belongs to the ABC transporter superfamily.</text>
</comment>
<dbReference type="GO" id="GO:0005524">
    <property type="term" value="F:ATP binding"/>
    <property type="evidence" value="ECO:0007669"/>
    <property type="project" value="UniProtKB-KW"/>
</dbReference>
<dbReference type="PANTHER" id="PTHR43335">
    <property type="entry name" value="ABC TRANSPORTER, ATP-BINDING PROTEIN"/>
    <property type="match status" value="1"/>
</dbReference>
<dbReference type="Gene3D" id="3.40.50.300">
    <property type="entry name" value="P-loop containing nucleotide triphosphate hydrolases"/>
    <property type="match status" value="1"/>
</dbReference>
<dbReference type="InterPro" id="IPR003439">
    <property type="entry name" value="ABC_transporter-like_ATP-bd"/>
</dbReference>
<keyword evidence="3" id="KW-0547">Nucleotide-binding</keyword>
<comment type="caution">
    <text evidence="6">The sequence shown here is derived from an EMBL/GenBank/DDBJ whole genome shotgun (WGS) entry which is preliminary data.</text>
</comment>
<evidence type="ECO:0000313" key="6">
    <source>
        <dbReference type="EMBL" id="MDI6453713.1"/>
    </source>
</evidence>
<dbReference type="GO" id="GO:0016887">
    <property type="term" value="F:ATP hydrolysis activity"/>
    <property type="evidence" value="ECO:0007669"/>
    <property type="project" value="InterPro"/>
</dbReference>
<evidence type="ECO:0000256" key="3">
    <source>
        <dbReference type="ARBA" id="ARBA00022741"/>
    </source>
</evidence>
<evidence type="ECO:0000256" key="2">
    <source>
        <dbReference type="ARBA" id="ARBA00022448"/>
    </source>
</evidence>
<keyword evidence="4 6" id="KW-0067">ATP-binding</keyword>
<reference evidence="6" key="1">
    <citation type="submission" date="2023-05" db="EMBL/GenBank/DDBJ databases">
        <title>Mariniplasma microaerophilum sp. nov., a novel anaerobic mollicute isolated from terrestrial mud volcano, Taman Peninsula, Russia.</title>
        <authorList>
            <person name="Khomyakova M.A."/>
            <person name="Merkel A.Y."/>
            <person name="Slobodkin A.I."/>
        </authorList>
    </citation>
    <scope>NUCLEOTIDE SEQUENCE</scope>
    <source>
        <strain evidence="6">M4Ah</strain>
    </source>
</reference>